<organism evidence="1">
    <name type="scientific">Triticum urartu</name>
    <name type="common">Red wild einkorn</name>
    <name type="synonym">Crithodium urartu</name>
    <dbReference type="NCBI Taxonomy" id="4572"/>
    <lineage>
        <taxon>Eukaryota</taxon>
        <taxon>Viridiplantae</taxon>
        <taxon>Streptophyta</taxon>
        <taxon>Embryophyta</taxon>
        <taxon>Tracheophyta</taxon>
        <taxon>Spermatophyta</taxon>
        <taxon>Magnoliopsida</taxon>
        <taxon>Liliopsida</taxon>
        <taxon>Poales</taxon>
        <taxon>Poaceae</taxon>
        <taxon>BOP clade</taxon>
        <taxon>Pooideae</taxon>
        <taxon>Triticodae</taxon>
        <taxon>Triticeae</taxon>
        <taxon>Triticinae</taxon>
        <taxon>Triticum</taxon>
    </lineage>
</organism>
<dbReference type="Pfam" id="PF01419">
    <property type="entry name" value="Jacalin"/>
    <property type="match status" value="1"/>
</dbReference>
<dbReference type="OMA" id="KLIWITI"/>
<dbReference type="Gene3D" id="2.100.10.30">
    <property type="entry name" value="Jacalin-like lectin domain"/>
    <property type="match status" value="1"/>
</dbReference>
<name>M7YQX0_TRIUA</name>
<dbReference type="PANTHER" id="PTHR46506">
    <property type="entry name" value="OS05G0143600 PROTEIN"/>
    <property type="match status" value="1"/>
</dbReference>
<dbReference type="InterPro" id="IPR001229">
    <property type="entry name" value="Jacalin-like_lectin_dom"/>
</dbReference>
<dbReference type="PROSITE" id="PS51752">
    <property type="entry name" value="JACALIN_LECTIN"/>
    <property type="match status" value="1"/>
</dbReference>
<dbReference type="InterPro" id="IPR036404">
    <property type="entry name" value="Jacalin-like_lectin_dom_sf"/>
</dbReference>
<sequence>MVSTFKMLGCSRVQLNLGSDADFGFLSSFTNREGKARKPRFKMSKPVKIGPWGGDGGEPRDIEYTPFTLVGVAVRSGDAINGVRFTYVDTSGNLHEEEWGGSEAEKFEELLLQELEYVEEISGTYGSPPESYVTSLELVTNKGRTIRGGTAGSGGSFNVPLVSARIIGFFGAAGTTYIDSFGIYAGFAA</sequence>
<accession>M7YQX0</accession>
<dbReference type="STRING" id="4572.M7YQX0"/>
<reference evidence="1" key="1">
    <citation type="journal article" date="2013" name="Nature">
        <title>Draft genome of the wheat A-genome progenitor Triticum urartu.</title>
        <authorList>
            <person name="Ling H.Q."/>
            <person name="Zhao S."/>
            <person name="Liu D."/>
            <person name="Wang J."/>
            <person name="Sun H."/>
            <person name="Zhang C."/>
            <person name="Fan H."/>
            <person name="Li D."/>
            <person name="Dong L."/>
            <person name="Tao Y."/>
            <person name="Gao C."/>
            <person name="Wu H."/>
            <person name="Li Y."/>
            <person name="Cui Y."/>
            <person name="Guo X."/>
            <person name="Zheng S."/>
            <person name="Wang B."/>
            <person name="Yu K."/>
            <person name="Liang Q."/>
            <person name="Yang W."/>
            <person name="Lou X."/>
            <person name="Chen J."/>
            <person name="Feng M."/>
            <person name="Jian J."/>
            <person name="Zhang X."/>
            <person name="Luo G."/>
            <person name="Jiang Y."/>
            <person name="Liu J."/>
            <person name="Wang Z."/>
            <person name="Sha Y."/>
            <person name="Zhang B."/>
            <person name="Wu H."/>
            <person name="Tang D."/>
            <person name="Shen Q."/>
            <person name="Xue P."/>
            <person name="Zou S."/>
            <person name="Wang X."/>
            <person name="Liu X."/>
            <person name="Wang F."/>
            <person name="Yang Y."/>
            <person name="An X."/>
            <person name="Dong Z."/>
            <person name="Zhang K."/>
            <person name="Zhang X."/>
            <person name="Luo M.C."/>
            <person name="Dvorak J."/>
            <person name="Tong Y."/>
            <person name="Wang J."/>
            <person name="Yang H."/>
            <person name="Li Z."/>
            <person name="Wang D."/>
            <person name="Zhang A."/>
            <person name="Wang J."/>
        </authorList>
    </citation>
    <scope>NUCLEOTIDE SEQUENCE</scope>
</reference>
<proteinExistence type="predicted"/>
<gene>
    <name evidence="1" type="ORF">TRIUR3_08601</name>
</gene>
<dbReference type="AlphaFoldDB" id="M7YQX0"/>
<protein>
    <submittedName>
        <fullName evidence="1">Uncharacterized protein</fullName>
    </submittedName>
</protein>
<evidence type="ECO:0000313" key="1">
    <source>
        <dbReference type="EMBL" id="EMS49416.1"/>
    </source>
</evidence>
<dbReference type="SUPFAM" id="SSF51101">
    <property type="entry name" value="Mannose-binding lectins"/>
    <property type="match status" value="1"/>
</dbReference>
<dbReference type="EMBL" id="KD243498">
    <property type="protein sequence ID" value="EMS49416.1"/>
    <property type="molecule type" value="Genomic_DNA"/>
</dbReference>
<dbReference type="SMART" id="SM00915">
    <property type="entry name" value="Jacalin"/>
    <property type="match status" value="1"/>
</dbReference>